<feature type="transmembrane region" description="Helical" evidence="5">
    <location>
        <begin position="169"/>
        <end position="191"/>
    </location>
</feature>
<accession>A0A545TR21</accession>
<reference evidence="7 8" key="1">
    <citation type="submission" date="2019-06" db="EMBL/GenBank/DDBJ databases">
        <title>Whole genome sequence for Rhodospirillaceae sp. R148.</title>
        <authorList>
            <person name="Wang G."/>
        </authorList>
    </citation>
    <scope>NUCLEOTIDE SEQUENCE [LARGE SCALE GENOMIC DNA]</scope>
    <source>
        <strain evidence="7 8">R148</strain>
    </source>
</reference>
<proteinExistence type="predicted"/>
<comment type="subcellular location">
    <subcellularLocation>
        <location evidence="1">Membrane</location>
        <topology evidence="1">Multi-pass membrane protein</topology>
    </subcellularLocation>
</comment>
<dbReference type="InterPro" id="IPR009915">
    <property type="entry name" value="NnrU_dom"/>
</dbReference>
<keyword evidence="2 5" id="KW-0812">Transmembrane</keyword>
<evidence type="ECO:0000256" key="3">
    <source>
        <dbReference type="ARBA" id="ARBA00022989"/>
    </source>
</evidence>
<evidence type="ECO:0000256" key="5">
    <source>
        <dbReference type="SAM" id="Phobius"/>
    </source>
</evidence>
<protein>
    <submittedName>
        <fullName evidence="7">NnrU protein</fullName>
    </submittedName>
</protein>
<evidence type="ECO:0000256" key="1">
    <source>
        <dbReference type="ARBA" id="ARBA00004141"/>
    </source>
</evidence>
<comment type="caution">
    <text evidence="7">The sequence shown here is derived from an EMBL/GenBank/DDBJ whole genome shotgun (WGS) entry which is preliminary data.</text>
</comment>
<dbReference type="EMBL" id="VHSH01000004">
    <property type="protein sequence ID" value="TQV79673.1"/>
    <property type="molecule type" value="Genomic_DNA"/>
</dbReference>
<dbReference type="AlphaFoldDB" id="A0A545TR21"/>
<evidence type="ECO:0000259" key="6">
    <source>
        <dbReference type="Pfam" id="PF07298"/>
    </source>
</evidence>
<name>A0A545TR21_9PROT</name>
<keyword evidence="3 5" id="KW-1133">Transmembrane helix</keyword>
<dbReference type="PANTHER" id="PTHR35988">
    <property type="entry name" value="15-CIS-ZETA-CAROTENE ISOMERASE, CHLOROPLASTIC"/>
    <property type="match status" value="1"/>
</dbReference>
<dbReference type="Pfam" id="PF07298">
    <property type="entry name" value="NnrU"/>
    <property type="match status" value="1"/>
</dbReference>
<dbReference type="GO" id="GO:0090471">
    <property type="term" value="F:9,15,9'-tri-cis-zeta-carotene isomerase activity"/>
    <property type="evidence" value="ECO:0007669"/>
    <property type="project" value="TreeGrafter"/>
</dbReference>
<dbReference type="Gene3D" id="1.20.120.1630">
    <property type="match status" value="1"/>
</dbReference>
<dbReference type="GO" id="GO:0016020">
    <property type="term" value="C:membrane"/>
    <property type="evidence" value="ECO:0007669"/>
    <property type="project" value="UniProtKB-SubCell"/>
</dbReference>
<dbReference type="OrthoDB" id="5293641at2"/>
<dbReference type="PANTHER" id="PTHR35988:SF2">
    <property type="entry name" value="15-CIS-ZETA-CAROTENE ISOMERASE, CHLOROPLASTIC"/>
    <property type="match status" value="1"/>
</dbReference>
<evidence type="ECO:0000256" key="4">
    <source>
        <dbReference type="ARBA" id="ARBA00023136"/>
    </source>
</evidence>
<feature type="transmembrane region" description="Helical" evidence="5">
    <location>
        <begin position="38"/>
        <end position="59"/>
    </location>
</feature>
<keyword evidence="8" id="KW-1185">Reference proteome</keyword>
<feature type="transmembrane region" description="Helical" evidence="5">
    <location>
        <begin position="143"/>
        <end position="163"/>
    </location>
</feature>
<dbReference type="Proteomes" id="UP000315252">
    <property type="component" value="Unassembled WGS sequence"/>
</dbReference>
<evidence type="ECO:0000313" key="7">
    <source>
        <dbReference type="EMBL" id="TQV79673.1"/>
    </source>
</evidence>
<feature type="transmembrane region" description="Helical" evidence="5">
    <location>
        <begin position="79"/>
        <end position="100"/>
    </location>
</feature>
<keyword evidence="4 5" id="KW-0472">Membrane</keyword>
<feature type="transmembrane region" description="Helical" evidence="5">
    <location>
        <begin position="6"/>
        <end position="26"/>
    </location>
</feature>
<organism evidence="7 8">
    <name type="scientific">Denitrobaculum tricleocarpae</name>
    <dbReference type="NCBI Taxonomy" id="2591009"/>
    <lineage>
        <taxon>Bacteria</taxon>
        <taxon>Pseudomonadati</taxon>
        <taxon>Pseudomonadota</taxon>
        <taxon>Alphaproteobacteria</taxon>
        <taxon>Rhodospirillales</taxon>
        <taxon>Rhodospirillaceae</taxon>
        <taxon>Denitrobaculum</taxon>
    </lineage>
</organism>
<gene>
    <name evidence="7" type="ORF">FKG95_13240</name>
</gene>
<evidence type="ECO:0000256" key="2">
    <source>
        <dbReference type="ARBA" id="ARBA00022692"/>
    </source>
</evidence>
<evidence type="ECO:0000313" key="8">
    <source>
        <dbReference type="Proteomes" id="UP000315252"/>
    </source>
</evidence>
<feature type="transmembrane region" description="Helical" evidence="5">
    <location>
        <begin position="203"/>
        <end position="225"/>
    </location>
</feature>
<feature type="domain" description="NnrU" evidence="6">
    <location>
        <begin position="7"/>
        <end position="229"/>
    </location>
</feature>
<sequence length="232" mass="24727">MPSVNELLAATILFAGGHFLLSSASLRKPLSRKLGNNGFQIVYSLCVLAAFVWMLFAYASAPFVNLWFPAPALAWAPQVLMPIAFFAVVAGLTTPSATAVGGQKLLEDTPQSATRGIFTITRHPFLWGTTLWAFSHLLANGDAASIILMVGIAVLSLGGMHHIDQRREAALGAAWGPYAMTTSLVPFAAIASGRTKLDWRGIGWWRPLVALVIHVVAMALHPAVIGVSPFPG</sequence>